<proteinExistence type="predicted"/>
<sequence>MKFGNTSILLSCPLIGKGSGFATQRRTMLLLTLLDPTQARSNLLFRWKKKLNRKKVYPVLIFPEGSLNLERLHLLAKIASKQKNFSSSPVFFYAESVSKAGSFLLSDRIPKGEKILPLFVDFGSLGKDREGRDFEEQTRLLQERIGSCFSAVCFLETGKTQAGLERSGNRNWLFHKSSLVLEISGSHFKVLRKELPEEEDETSLEPWIPSGLLENPS</sequence>
<reference evidence="3" key="1">
    <citation type="submission" date="2018-05" db="EMBL/GenBank/DDBJ databases">
        <title>Leptospira yasudae sp. nov. and Leptospira stimsonii sp. nov., two pathogenic species of the genus Leptospira isolated from environmental sources.</title>
        <authorList>
            <person name="Casanovas-Massana A."/>
            <person name="Hamond C."/>
            <person name="Santos L.A."/>
            <person name="Hacker K.P."/>
            <person name="Balassiano I."/>
            <person name="Medeiros M.A."/>
            <person name="Reis M.G."/>
            <person name="Ko A.I."/>
            <person name="Wunder E.A."/>
        </authorList>
    </citation>
    <scope>NUCLEOTIDE SEQUENCE [LARGE SCALE GENOMIC DNA]</scope>
    <source>
        <strain evidence="3">AMB6-RJ</strain>
    </source>
</reference>
<dbReference type="EMBL" id="QHCS01000003">
    <property type="protein sequence ID" value="RHX85370.1"/>
    <property type="molecule type" value="Genomic_DNA"/>
</dbReference>
<evidence type="ECO:0000256" key="1">
    <source>
        <dbReference type="SAM" id="MobiDB-lite"/>
    </source>
</evidence>
<name>A0A8B3CNQ3_9LEPT</name>
<gene>
    <name evidence="2" type="ORF">DLM78_14815</name>
</gene>
<dbReference type="AlphaFoldDB" id="A0A8B3CNQ3"/>
<dbReference type="Proteomes" id="UP000266669">
    <property type="component" value="Unassembled WGS sequence"/>
</dbReference>
<comment type="caution">
    <text evidence="2">The sequence shown here is derived from an EMBL/GenBank/DDBJ whole genome shotgun (WGS) entry which is preliminary data.</text>
</comment>
<organism evidence="2 3">
    <name type="scientific">Leptospira stimsonii</name>
    <dbReference type="NCBI Taxonomy" id="2202203"/>
    <lineage>
        <taxon>Bacteria</taxon>
        <taxon>Pseudomonadati</taxon>
        <taxon>Spirochaetota</taxon>
        <taxon>Spirochaetia</taxon>
        <taxon>Leptospirales</taxon>
        <taxon>Leptospiraceae</taxon>
        <taxon>Leptospira</taxon>
    </lineage>
</organism>
<evidence type="ECO:0000313" key="3">
    <source>
        <dbReference type="Proteomes" id="UP000266669"/>
    </source>
</evidence>
<evidence type="ECO:0000313" key="2">
    <source>
        <dbReference type="EMBL" id="RHX85370.1"/>
    </source>
</evidence>
<accession>A0A8B3CNQ3</accession>
<feature type="region of interest" description="Disordered" evidence="1">
    <location>
        <begin position="198"/>
        <end position="217"/>
    </location>
</feature>
<protein>
    <submittedName>
        <fullName evidence="2">Uncharacterized protein</fullName>
    </submittedName>
</protein>